<dbReference type="KEGG" id="aoc:Aocu_09300"/>
<comment type="subcellular location">
    <subcellularLocation>
        <location evidence="9">Cytoplasm</location>
    </subcellularLocation>
</comment>
<dbReference type="GO" id="GO:0004821">
    <property type="term" value="F:histidine-tRNA ligase activity"/>
    <property type="evidence" value="ECO:0007669"/>
    <property type="project" value="UniProtKB-UniRule"/>
</dbReference>
<dbReference type="InterPro" id="IPR004516">
    <property type="entry name" value="HisRS/HisZ"/>
</dbReference>
<dbReference type="PANTHER" id="PTHR43707:SF1">
    <property type="entry name" value="HISTIDINE--TRNA LIGASE, MITOCHONDRIAL-RELATED"/>
    <property type="match status" value="1"/>
</dbReference>
<gene>
    <name evidence="9 12" type="primary">hisS</name>
    <name evidence="12" type="ORF">Aocu_09300</name>
</gene>
<keyword evidence="13" id="KW-1185">Reference proteome</keyword>
<dbReference type="PANTHER" id="PTHR43707">
    <property type="entry name" value="HISTIDYL-TRNA SYNTHETASE"/>
    <property type="match status" value="1"/>
</dbReference>
<evidence type="ECO:0000256" key="6">
    <source>
        <dbReference type="ARBA" id="ARBA00022917"/>
    </source>
</evidence>
<evidence type="ECO:0000256" key="9">
    <source>
        <dbReference type="HAMAP-Rule" id="MF_00127"/>
    </source>
</evidence>
<feature type="domain" description="Aminoacyl-transfer RNA synthetases class-II family profile" evidence="11">
    <location>
        <begin position="21"/>
        <end position="318"/>
    </location>
</feature>
<dbReference type="InterPro" id="IPR033656">
    <property type="entry name" value="HisRS_anticodon"/>
</dbReference>
<name>A0A061AAX8_9MOLU</name>
<evidence type="ECO:0000256" key="8">
    <source>
        <dbReference type="ARBA" id="ARBA00047639"/>
    </source>
</evidence>
<dbReference type="GO" id="GO:0005737">
    <property type="term" value="C:cytoplasm"/>
    <property type="evidence" value="ECO:0007669"/>
    <property type="project" value="UniProtKB-SubCell"/>
</dbReference>
<feature type="binding site" evidence="10">
    <location>
        <position position="125"/>
    </location>
    <ligand>
        <name>L-histidine</name>
        <dbReference type="ChEBI" id="CHEBI:57595"/>
    </ligand>
</feature>
<dbReference type="PATRIC" id="fig|35623.3.peg.929"/>
<dbReference type="InterPro" id="IPR006195">
    <property type="entry name" value="aa-tRNA-synth_II"/>
</dbReference>
<feature type="binding site" evidence="10">
    <location>
        <position position="256"/>
    </location>
    <ligand>
        <name>L-histidine</name>
        <dbReference type="ChEBI" id="CHEBI:57595"/>
    </ligand>
</feature>
<dbReference type="OrthoDB" id="9800814at2"/>
<keyword evidence="4 9" id="KW-0547">Nucleotide-binding</keyword>
<dbReference type="InterPro" id="IPR036621">
    <property type="entry name" value="Anticodon-bd_dom_sf"/>
</dbReference>
<keyword evidence="7 9" id="KW-0030">Aminoacyl-tRNA synthetase</keyword>
<dbReference type="PROSITE" id="PS50862">
    <property type="entry name" value="AA_TRNA_LIGASE_II"/>
    <property type="match status" value="1"/>
</dbReference>
<feature type="binding site" evidence="10">
    <location>
        <begin position="80"/>
        <end position="82"/>
    </location>
    <ligand>
        <name>L-histidine</name>
        <dbReference type="ChEBI" id="CHEBI:57595"/>
    </ligand>
</feature>
<evidence type="ECO:0000313" key="13">
    <source>
        <dbReference type="Proteomes" id="UP000032434"/>
    </source>
</evidence>
<dbReference type="HOGENOM" id="CLU_025113_1_1_14"/>
<dbReference type="CDD" id="cd00773">
    <property type="entry name" value="HisRS-like_core"/>
    <property type="match status" value="1"/>
</dbReference>
<dbReference type="InterPro" id="IPR045864">
    <property type="entry name" value="aa-tRNA-synth_II/BPL/LPL"/>
</dbReference>
<evidence type="ECO:0000256" key="1">
    <source>
        <dbReference type="ARBA" id="ARBA00008226"/>
    </source>
</evidence>
<dbReference type="InterPro" id="IPR041715">
    <property type="entry name" value="HisRS-like_core"/>
</dbReference>
<dbReference type="Gene3D" id="3.30.930.10">
    <property type="entry name" value="Bira Bifunctional Protein, Domain 2"/>
    <property type="match status" value="1"/>
</dbReference>
<organism evidence="12 13">
    <name type="scientific">Acholeplasma oculi</name>
    <dbReference type="NCBI Taxonomy" id="35623"/>
    <lineage>
        <taxon>Bacteria</taxon>
        <taxon>Bacillati</taxon>
        <taxon>Mycoplasmatota</taxon>
        <taxon>Mollicutes</taxon>
        <taxon>Acholeplasmatales</taxon>
        <taxon>Acholeplasmataceae</taxon>
        <taxon>Acholeplasma</taxon>
    </lineage>
</organism>
<feature type="binding site" evidence="10">
    <location>
        <begin position="260"/>
        <end position="261"/>
    </location>
    <ligand>
        <name>L-histidine</name>
        <dbReference type="ChEBI" id="CHEBI:57595"/>
    </ligand>
</feature>
<accession>A0A061AAX8</accession>
<dbReference type="Gene3D" id="3.40.50.800">
    <property type="entry name" value="Anticodon-binding domain"/>
    <property type="match status" value="1"/>
</dbReference>
<comment type="subunit">
    <text evidence="9">Homodimer.</text>
</comment>
<evidence type="ECO:0000256" key="4">
    <source>
        <dbReference type="ARBA" id="ARBA00022741"/>
    </source>
</evidence>
<feature type="binding site" evidence="10">
    <location>
        <position position="111"/>
    </location>
    <ligand>
        <name>L-histidine</name>
        <dbReference type="ChEBI" id="CHEBI:57595"/>
    </ligand>
</feature>
<dbReference type="InterPro" id="IPR004154">
    <property type="entry name" value="Anticodon-bd"/>
</dbReference>
<evidence type="ECO:0000256" key="7">
    <source>
        <dbReference type="ARBA" id="ARBA00023146"/>
    </source>
</evidence>
<dbReference type="InterPro" id="IPR015807">
    <property type="entry name" value="His-tRNA-ligase"/>
</dbReference>
<dbReference type="InParanoid" id="A0A061AAX8"/>
<proteinExistence type="inferred from homology"/>
<evidence type="ECO:0000256" key="2">
    <source>
        <dbReference type="ARBA" id="ARBA00022490"/>
    </source>
</evidence>
<dbReference type="AlphaFoldDB" id="A0A061AAX8"/>
<dbReference type="Pfam" id="PF13393">
    <property type="entry name" value="tRNA-synt_His"/>
    <property type="match status" value="1"/>
</dbReference>
<comment type="similarity">
    <text evidence="1 9">Belongs to the class-II aminoacyl-tRNA synthetase family.</text>
</comment>
<comment type="catalytic activity">
    <reaction evidence="8 9">
        <text>tRNA(His) + L-histidine + ATP = L-histidyl-tRNA(His) + AMP + diphosphate + H(+)</text>
        <dbReference type="Rhea" id="RHEA:17313"/>
        <dbReference type="Rhea" id="RHEA-COMP:9665"/>
        <dbReference type="Rhea" id="RHEA-COMP:9689"/>
        <dbReference type="ChEBI" id="CHEBI:15378"/>
        <dbReference type="ChEBI" id="CHEBI:30616"/>
        <dbReference type="ChEBI" id="CHEBI:33019"/>
        <dbReference type="ChEBI" id="CHEBI:57595"/>
        <dbReference type="ChEBI" id="CHEBI:78442"/>
        <dbReference type="ChEBI" id="CHEBI:78527"/>
        <dbReference type="ChEBI" id="CHEBI:456215"/>
        <dbReference type="EC" id="6.1.1.21"/>
    </reaction>
</comment>
<evidence type="ECO:0000256" key="5">
    <source>
        <dbReference type="ARBA" id="ARBA00022840"/>
    </source>
</evidence>
<dbReference type="GO" id="GO:0006427">
    <property type="term" value="P:histidyl-tRNA aminoacylation"/>
    <property type="evidence" value="ECO:0007669"/>
    <property type="project" value="UniProtKB-UniRule"/>
</dbReference>
<dbReference type="GO" id="GO:0005524">
    <property type="term" value="F:ATP binding"/>
    <property type="evidence" value="ECO:0007669"/>
    <property type="project" value="UniProtKB-UniRule"/>
</dbReference>
<dbReference type="STRING" id="35623.Aocu_09300"/>
<dbReference type="NCBIfam" id="TIGR00442">
    <property type="entry name" value="hisS"/>
    <property type="match status" value="1"/>
</dbReference>
<evidence type="ECO:0000256" key="10">
    <source>
        <dbReference type="PIRSR" id="PIRSR001549-1"/>
    </source>
</evidence>
<keyword evidence="5 9" id="KW-0067">ATP-binding</keyword>
<evidence type="ECO:0000259" key="11">
    <source>
        <dbReference type="PROSITE" id="PS50862"/>
    </source>
</evidence>
<dbReference type="PIRSF" id="PIRSF001549">
    <property type="entry name" value="His-tRNA_synth"/>
    <property type="match status" value="1"/>
</dbReference>
<dbReference type="EMBL" id="LK028559">
    <property type="protein sequence ID" value="CDR31003.1"/>
    <property type="molecule type" value="Genomic_DNA"/>
</dbReference>
<dbReference type="Proteomes" id="UP000032434">
    <property type="component" value="Chromosome 1"/>
</dbReference>
<reference evidence="13" key="1">
    <citation type="submission" date="2014-05" db="EMBL/GenBank/DDBJ databases">
        <authorList>
            <person name="Kube M."/>
        </authorList>
    </citation>
    <scope>NUCLEOTIDE SEQUENCE [LARGE SCALE GENOMIC DNA]</scope>
</reference>
<keyword evidence="2 9" id="KW-0963">Cytoplasm</keyword>
<protein>
    <recommendedName>
        <fullName evidence="9">Histidine--tRNA ligase</fullName>
        <ecNumber evidence="9">6.1.1.21</ecNumber>
    </recommendedName>
    <alternativeName>
        <fullName evidence="9">Histidyl-tRNA synthetase</fullName>
        <shortName evidence="9">HisRS</shortName>
    </alternativeName>
</protein>
<evidence type="ECO:0000313" key="12">
    <source>
        <dbReference type="EMBL" id="CDR31003.1"/>
    </source>
</evidence>
<feature type="binding site" evidence="10">
    <location>
        <position position="129"/>
    </location>
    <ligand>
        <name>L-histidine</name>
        <dbReference type="ChEBI" id="CHEBI:57595"/>
    </ligand>
</feature>
<dbReference type="EC" id="6.1.1.21" evidence="9"/>
<evidence type="ECO:0000256" key="3">
    <source>
        <dbReference type="ARBA" id="ARBA00022598"/>
    </source>
</evidence>
<dbReference type="RefSeq" id="WP_045749469.1">
    <property type="nucleotide sequence ID" value="NZ_FUZK01000001.1"/>
</dbReference>
<keyword evidence="6 9" id="KW-0648">Protein biosynthesis</keyword>
<dbReference type="FunCoup" id="A0A061AAX8">
    <property type="interactions" value="306"/>
</dbReference>
<dbReference type="HAMAP" id="MF_00127">
    <property type="entry name" value="His_tRNA_synth"/>
    <property type="match status" value="1"/>
</dbReference>
<keyword evidence="3 9" id="KW-0436">Ligase</keyword>
<dbReference type="Pfam" id="PF03129">
    <property type="entry name" value="HGTP_anticodon"/>
    <property type="match status" value="1"/>
</dbReference>
<dbReference type="SUPFAM" id="SSF55681">
    <property type="entry name" value="Class II aaRS and biotin synthetases"/>
    <property type="match status" value="1"/>
</dbReference>
<dbReference type="SUPFAM" id="SSF52954">
    <property type="entry name" value="Class II aaRS ABD-related"/>
    <property type="match status" value="1"/>
</dbReference>
<dbReference type="CDD" id="cd00859">
    <property type="entry name" value="HisRS_anticodon"/>
    <property type="match status" value="1"/>
</dbReference>
<sequence length="421" mass="47995">MSFTKVKGTYDVLPAESPKWQALENYIRNLYGLYQYKEIRTPMMEYSQVIHRESEDSDMVTKETYNFKDKSDRDLTLRPEGTAGVIRSYVENKIYATSNLSKFYYIGPNFRYERPQKGRFRQFMQFGIEALGSTDASVDAEVITLAYETISKLGLKNAVVKINSLGDQASKSNYREALKAYLAPLKHKLSPDSQLRLEKNPLRILDSKDPVDQELLLNAPMPLEHLTEESMKHYQMLVELLSSLHIPYELDKKLVRGLDYYSHTVFEIHATIDGFGAQNALGGGGRYHELVKEMGGPEIPGIGFAFGMERLLNALEAEGITLSQEQRLDAYLINFGNETKKEAFKSLYELRNSCIHAEMDFSNKNFKTQLKDAIKLNAKYVIIFGDDELKLGQVTVKNTETQEQSTIAIKELVAYMKGFLS</sequence>